<evidence type="ECO:0000259" key="6">
    <source>
        <dbReference type="PROSITE" id="PS50103"/>
    </source>
</evidence>
<dbReference type="GO" id="GO:0008270">
    <property type="term" value="F:zinc ion binding"/>
    <property type="evidence" value="ECO:0007669"/>
    <property type="project" value="UniProtKB-KW"/>
</dbReference>
<dbReference type="PROSITE" id="PS50103">
    <property type="entry name" value="ZF_C3H1"/>
    <property type="match status" value="1"/>
</dbReference>
<dbReference type="Proteomes" id="UP001165740">
    <property type="component" value="Chromosome 12"/>
</dbReference>
<feature type="zinc finger region" description="C3H1-type" evidence="4">
    <location>
        <begin position="132"/>
        <end position="159"/>
    </location>
</feature>
<organism evidence="7 8">
    <name type="scientific">Biomphalaria glabrata</name>
    <name type="common">Bloodfluke planorb</name>
    <name type="synonym">Freshwater snail</name>
    <dbReference type="NCBI Taxonomy" id="6526"/>
    <lineage>
        <taxon>Eukaryota</taxon>
        <taxon>Metazoa</taxon>
        <taxon>Spiralia</taxon>
        <taxon>Lophotrochozoa</taxon>
        <taxon>Mollusca</taxon>
        <taxon>Gastropoda</taxon>
        <taxon>Heterobranchia</taxon>
        <taxon>Euthyneura</taxon>
        <taxon>Panpulmonata</taxon>
        <taxon>Hygrophila</taxon>
        <taxon>Lymnaeoidea</taxon>
        <taxon>Planorbidae</taxon>
        <taxon>Biomphalaria</taxon>
    </lineage>
</organism>
<dbReference type="AlphaFoldDB" id="A0A9W2YI57"/>
<dbReference type="SUPFAM" id="SSF90229">
    <property type="entry name" value="CCCH zinc finger"/>
    <property type="match status" value="1"/>
</dbReference>
<proteinExistence type="predicted"/>
<feature type="compositionally biased region" description="Basic and acidic residues" evidence="5">
    <location>
        <begin position="228"/>
        <end position="242"/>
    </location>
</feature>
<keyword evidence="7" id="KW-1185">Reference proteome</keyword>
<dbReference type="RefSeq" id="XP_055862341.1">
    <property type="nucleotide sequence ID" value="XM_056006366.1"/>
</dbReference>
<sequence>MNVVVNMASLVADYSDSDSESEEANAIFKSEADQEEIKVKEEHQSVSEQKPVNFFDAEECESDEESQVTVKKEPVDKVPNLVSTKKLPSLIEAVNSRIGTSVFKNPFQEAEQAKNQILERHVKLTQAAPRKPAHQPVCWKFKKGKCHMGKNCRFFHDPEIRTIPDSDHSPSDTQNSTSHTISVYHPSAFALSDSKRSAVEEEDDDSYMGSMKKKRRYGVTDNMLPPKKALESLQRQREKERPWTLTNANSQ</sequence>
<evidence type="ECO:0000313" key="7">
    <source>
        <dbReference type="Proteomes" id="UP001165740"/>
    </source>
</evidence>
<dbReference type="InterPro" id="IPR036855">
    <property type="entry name" value="Znf_CCCH_sf"/>
</dbReference>
<dbReference type="OMA" id="KVCVSYR"/>
<evidence type="ECO:0000256" key="2">
    <source>
        <dbReference type="ARBA" id="ARBA00022771"/>
    </source>
</evidence>
<evidence type="ECO:0000256" key="4">
    <source>
        <dbReference type="PROSITE-ProRule" id="PRU00723"/>
    </source>
</evidence>
<dbReference type="InterPro" id="IPR000571">
    <property type="entry name" value="Znf_CCCH"/>
</dbReference>
<dbReference type="GeneID" id="106065942"/>
<reference evidence="8" key="1">
    <citation type="submission" date="2025-08" db="UniProtKB">
        <authorList>
            <consortium name="RefSeq"/>
        </authorList>
    </citation>
    <scope>IDENTIFICATION</scope>
</reference>
<feature type="compositionally biased region" description="Basic and acidic residues" evidence="5">
    <location>
        <begin position="160"/>
        <end position="170"/>
    </location>
</feature>
<feature type="domain" description="C3H1-type" evidence="6">
    <location>
        <begin position="132"/>
        <end position="159"/>
    </location>
</feature>
<feature type="compositionally biased region" description="Polar residues" evidence="5">
    <location>
        <begin position="171"/>
        <end position="181"/>
    </location>
</feature>
<feature type="compositionally biased region" description="Basic and acidic residues" evidence="5">
    <location>
        <begin position="30"/>
        <end position="45"/>
    </location>
</feature>
<evidence type="ECO:0000256" key="3">
    <source>
        <dbReference type="ARBA" id="ARBA00022833"/>
    </source>
</evidence>
<protein>
    <submittedName>
        <fullName evidence="8">Uncharacterized protein LOC106065942</fullName>
    </submittedName>
</protein>
<dbReference type="OrthoDB" id="336321at2759"/>
<name>A0A9W2YI57_BIOGL</name>
<evidence type="ECO:0000313" key="8">
    <source>
        <dbReference type="RefSeq" id="XP_055862341.1"/>
    </source>
</evidence>
<accession>A0A9W2YI57</accession>
<feature type="region of interest" description="Disordered" evidence="5">
    <location>
        <begin position="160"/>
        <end position="251"/>
    </location>
</feature>
<feature type="region of interest" description="Disordered" evidence="5">
    <location>
        <begin position="14"/>
        <end position="52"/>
    </location>
</feature>
<keyword evidence="1 4" id="KW-0479">Metal-binding</keyword>
<keyword evidence="3 4" id="KW-0862">Zinc</keyword>
<dbReference type="Gene3D" id="3.30.1370.210">
    <property type="match status" value="1"/>
</dbReference>
<evidence type="ECO:0000256" key="1">
    <source>
        <dbReference type="ARBA" id="ARBA00022723"/>
    </source>
</evidence>
<gene>
    <name evidence="8" type="primary">LOC106065942</name>
</gene>
<keyword evidence="2 4" id="KW-0863">Zinc-finger</keyword>
<evidence type="ECO:0000256" key="5">
    <source>
        <dbReference type="SAM" id="MobiDB-lite"/>
    </source>
</evidence>